<dbReference type="Pfam" id="PF20246">
    <property type="entry name" value="DUF6601"/>
    <property type="match status" value="1"/>
</dbReference>
<dbReference type="GeneID" id="43594532"/>
<gene>
    <name evidence="2" type="ORF">BP5553_01683</name>
</gene>
<accession>A0A370U1Q3</accession>
<organism evidence="2 3">
    <name type="scientific">Venustampulla echinocandica</name>
    <dbReference type="NCBI Taxonomy" id="2656787"/>
    <lineage>
        <taxon>Eukaryota</taxon>
        <taxon>Fungi</taxon>
        <taxon>Dikarya</taxon>
        <taxon>Ascomycota</taxon>
        <taxon>Pezizomycotina</taxon>
        <taxon>Leotiomycetes</taxon>
        <taxon>Helotiales</taxon>
        <taxon>Pleuroascaceae</taxon>
        <taxon>Venustampulla</taxon>
    </lineage>
</organism>
<feature type="transmembrane region" description="Helical" evidence="1">
    <location>
        <begin position="234"/>
        <end position="253"/>
    </location>
</feature>
<proteinExistence type="predicted"/>
<sequence length="322" mass="38206">MLNLPPFSKSQEVCTDLEADKARAQMTTALPGDSWLMLHDPRMVQFLNNEYWAQDLEKFAPYLWVMSTHSSTNVNPLHRQLVKGRKIIVTEEPRLHLVWFHDRIFIKPLPKYLLSYRFWEMFMLNKPSCLGDRQDGIRRAALGYLRTYRYLIRHESDFTIAMQDHLRLIPQGVGWEEFCRFISALDHIKDLDVSGRYSYGELRLSRLNFYAPLFLNKFHFEQIHGQYGDYFARLYGPILFIFAVVSTMLNAMQVELAVDQVSAAHWVSLWPTFRGFTAVVLIGTILLFVCFVFLWLWMFVDEWIYTIRSRRQRRYGHQPLNC</sequence>
<keyword evidence="1" id="KW-0472">Membrane</keyword>
<dbReference type="InterPro" id="IPR046536">
    <property type="entry name" value="DUF6601"/>
</dbReference>
<dbReference type="PANTHER" id="PTHR34414:SF1">
    <property type="entry name" value="SUBTILISIN-LIKE SERINE PROTEASE"/>
    <property type="match status" value="1"/>
</dbReference>
<evidence type="ECO:0000313" key="2">
    <source>
        <dbReference type="EMBL" id="RDL41704.1"/>
    </source>
</evidence>
<dbReference type="PANTHER" id="PTHR34414">
    <property type="entry name" value="HET DOMAIN-CONTAINING PROTEIN-RELATED"/>
    <property type="match status" value="1"/>
</dbReference>
<keyword evidence="1" id="KW-0812">Transmembrane</keyword>
<dbReference type="EMBL" id="NPIC01000001">
    <property type="protein sequence ID" value="RDL41704.1"/>
    <property type="molecule type" value="Genomic_DNA"/>
</dbReference>
<dbReference type="OrthoDB" id="5086500at2759"/>
<comment type="caution">
    <text evidence="2">The sequence shown here is derived from an EMBL/GenBank/DDBJ whole genome shotgun (WGS) entry which is preliminary data.</text>
</comment>
<feature type="transmembrane region" description="Helical" evidence="1">
    <location>
        <begin position="273"/>
        <end position="300"/>
    </location>
</feature>
<keyword evidence="1" id="KW-1133">Transmembrane helix</keyword>
<evidence type="ECO:0008006" key="4">
    <source>
        <dbReference type="Google" id="ProtNLM"/>
    </source>
</evidence>
<name>A0A370U1Q3_9HELO</name>
<dbReference type="RefSeq" id="XP_031874360.1">
    <property type="nucleotide sequence ID" value="XM_032010306.1"/>
</dbReference>
<dbReference type="AlphaFoldDB" id="A0A370U1Q3"/>
<evidence type="ECO:0000256" key="1">
    <source>
        <dbReference type="SAM" id="Phobius"/>
    </source>
</evidence>
<evidence type="ECO:0000313" key="3">
    <source>
        <dbReference type="Proteomes" id="UP000254866"/>
    </source>
</evidence>
<dbReference type="STRING" id="2656787.A0A370U1Q3"/>
<keyword evidence="3" id="KW-1185">Reference proteome</keyword>
<reference evidence="2 3" key="1">
    <citation type="journal article" date="2018" name="IMA Fungus">
        <title>IMA Genome-F 9: Draft genome sequence of Annulohypoxylon stygium, Aspergillus mulundensis, Berkeleyomyces basicola (syn. Thielaviopsis basicola), Ceratocystis smalleyi, two Cercospora beticola strains, Coleophoma cylindrospora, Fusarium fracticaudum, Phialophora cf. hyalina, and Morchella septimelata.</title>
        <authorList>
            <person name="Wingfield B.D."/>
            <person name="Bills G.F."/>
            <person name="Dong Y."/>
            <person name="Huang W."/>
            <person name="Nel W.J."/>
            <person name="Swalarsk-Parry B.S."/>
            <person name="Vaghefi N."/>
            <person name="Wilken P.M."/>
            <person name="An Z."/>
            <person name="de Beer Z.W."/>
            <person name="De Vos L."/>
            <person name="Chen L."/>
            <person name="Duong T.A."/>
            <person name="Gao Y."/>
            <person name="Hammerbacher A."/>
            <person name="Kikkert J.R."/>
            <person name="Li Y."/>
            <person name="Li H."/>
            <person name="Li K."/>
            <person name="Li Q."/>
            <person name="Liu X."/>
            <person name="Ma X."/>
            <person name="Naidoo K."/>
            <person name="Pethybridge S.J."/>
            <person name="Sun J."/>
            <person name="Steenkamp E.T."/>
            <person name="van der Nest M.A."/>
            <person name="van Wyk S."/>
            <person name="Wingfield M.J."/>
            <person name="Xiong C."/>
            <person name="Yue Q."/>
            <person name="Zhang X."/>
        </authorList>
    </citation>
    <scope>NUCLEOTIDE SEQUENCE [LARGE SCALE GENOMIC DNA]</scope>
    <source>
        <strain evidence="2 3">BP 5553</strain>
    </source>
</reference>
<dbReference type="Proteomes" id="UP000254866">
    <property type="component" value="Unassembled WGS sequence"/>
</dbReference>
<protein>
    <recommendedName>
        <fullName evidence="4">Subtilisin-like serine protease</fullName>
    </recommendedName>
</protein>